<dbReference type="InterPro" id="IPR018490">
    <property type="entry name" value="cNMP-bd_dom_sf"/>
</dbReference>
<dbReference type="Pfam" id="PF13545">
    <property type="entry name" value="HTH_Crp_2"/>
    <property type="match status" value="1"/>
</dbReference>
<dbReference type="Pfam" id="PF00027">
    <property type="entry name" value="cNMP_binding"/>
    <property type="match status" value="1"/>
</dbReference>
<evidence type="ECO:0000256" key="2">
    <source>
        <dbReference type="ARBA" id="ARBA00023125"/>
    </source>
</evidence>
<evidence type="ECO:0000313" key="7">
    <source>
        <dbReference type="Proteomes" id="UP001596977"/>
    </source>
</evidence>
<evidence type="ECO:0000256" key="3">
    <source>
        <dbReference type="ARBA" id="ARBA00023163"/>
    </source>
</evidence>
<dbReference type="InterPro" id="IPR000595">
    <property type="entry name" value="cNMP-bd_dom"/>
</dbReference>
<dbReference type="Proteomes" id="UP001596977">
    <property type="component" value="Unassembled WGS sequence"/>
</dbReference>
<evidence type="ECO:0000256" key="1">
    <source>
        <dbReference type="ARBA" id="ARBA00023015"/>
    </source>
</evidence>
<keyword evidence="2" id="KW-0238">DNA-binding</keyword>
<dbReference type="InterPro" id="IPR036390">
    <property type="entry name" value="WH_DNA-bd_sf"/>
</dbReference>
<dbReference type="PROSITE" id="PS51063">
    <property type="entry name" value="HTH_CRP_2"/>
    <property type="match status" value="1"/>
</dbReference>
<evidence type="ECO:0000313" key="6">
    <source>
        <dbReference type="EMBL" id="MFD0946452.1"/>
    </source>
</evidence>
<organism evidence="6 7">
    <name type="scientific">Sphingomonas canadensis</name>
    <dbReference type="NCBI Taxonomy" id="1219257"/>
    <lineage>
        <taxon>Bacteria</taxon>
        <taxon>Pseudomonadati</taxon>
        <taxon>Pseudomonadota</taxon>
        <taxon>Alphaproteobacteria</taxon>
        <taxon>Sphingomonadales</taxon>
        <taxon>Sphingomonadaceae</taxon>
        <taxon>Sphingomonas</taxon>
    </lineage>
</organism>
<dbReference type="SUPFAM" id="SSF51206">
    <property type="entry name" value="cAMP-binding domain-like"/>
    <property type="match status" value="1"/>
</dbReference>
<dbReference type="RefSeq" id="WP_264943821.1">
    <property type="nucleotide sequence ID" value="NZ_JAPDRA010000003.1"/>
</dbReference>
<dbReference type="CDD" id="cd00038">
    <property type="entry name" value="CAP_ED"/>
    <property type="match status" value="1"/>
</dbReference>
<keyword evidence="1" id="KW-0805">Transcription regulation</keyword>
<comment type="caution">
    <text evidence="6">The sequence shown here is derived from an EMBL/GenBank/DDBJ whole genome shotgun (WGS) entry which is preliminary data.</text>
</comment>
<evidence type="ECO:0000259" key="4">
    <source>
        <dbReference type="PROSITE" id="PS50042"/>
    </source>
</evidence>
<accession>A0ABW3H5N0</accession>
<dbReference type="EMBL" id="JBHTJG010000003">
    <property type="protein sequence ID" value="MFD0946452.1"/>
    <property type="molecule type" value="Genomic_DNA"/>
</dbReference>
<evidence type="ECO:0000259" key="5">
    <source>
        <dbReference type="PROSITE" id="PS51063"/>
    </source>
</evidence>
<proteinExistence type="predicted"/>
<feature type="domain" description="HTH crp-type" evidence="5">
    <location>
        <begin position="145"/>
        <end position="211"/>
    </location>
</feature>
<reference evidence="7" key="1">
    <citation type="journal article" date="2019" name="Int. J. Syst. Evol. Microbiol.">
        <title>The Global Catalogue of Microorganisms (GCM) 10K type strain sequencing project: providing services to taxonomists for standard genome sequencing and annotation.</title>
        <authorList>
            <consortium name="The Broad Institute Genomics Platform"/>
            <consortium name="The Broad Institute Genome Sequencing Center for Infectious Disease"/>
            <person name="Wu L."/>
            <person name="Ma J."/>
        </authorList>
    </citation>
    <scope>NUCLEOTIDE SEQUENCE [LARGE SCALE GENOMIC DNA]</scope>
    <source>
        <strain evidence="7">CCUG 62982</strain>
    </source>
</reference>
<keyword evidence="7" id="KW-1185">Reference proteome</keyword>
<keyword evidence="3" id="KW-0804">Transcription</keyword>
<sequence length="218" mass="23202">MEPQAALRETLELILGCEPGVAEALLACGRVQAAARRDCIARQGDLLGTMWLVIEGELKIESAASSGRTSRLALCGPGDWLGSYARPTVYLADIVAIEPARLLAFPSGELPRLAAGHPLLGGALALSFARQLENTIARLDARSTLSSRGRIHAELLQRAGDGLEIAPPPVVAELAMTAQTTRETASRAIAELERRGIITRTARSLRINSPRLLADLVV</sequence>
<dbReference type="InterPro" id="IPR012318">
    <property type="entry name" value="HTH_CRP"/>
</dbReference>
<feature type="domain" description="Cyclic nucleotide-binding" evidence="4">
    <location>
        <begin position="38"/>
        <end position="85"/>
    </location>
</feature>
<gene>
    <name evidence="6" type="ORF">ACFQ1E_08900</name>
</gene>
<dbReference type="InterPro" id="IPR014710">
    <property type="entry name" value="RmlC-like_jellyroll"/>
</dbReference>
<dbReference type="SUPFAM" id="SSF46785">
    <property type="entry name" value="Winged helix' DNA-binding domain"/>
    <property type="match status" value="1"/>
</dbReference>
<name>A0ABW3H5N0_9SPHN</name>
<dbReference type="SMART" id="SM00100">
    <property type="entry name" value="cNMP"/>
    <property type="match status" value="1"/>
</dbReference>
<dbReference type="PROSITE" id="PS50042">
    <property type="entry name" value="CNMP_BINDING_3"/>
    <property type="match status" value="1"/>
</dbReference>
<protein>
    <submittedName>
        <fullName evidence="6">Crp/Fnr family transcriptional regulator</fullName>
    </submittedName>
</protein>
<dbReference type="Gene3D" id="2.60.120.10">
    <property type="entry name" value="Jelly Rolls"/>
    <property type="match status" value="1"/>
</dbReference>